<proteinExistence type="predicted"/>
<dbReference type="RefSeq" id="YP_009140812.1">
    <property type="nucleotide sequence ID" value="NC_027132.1"/>
</dbReference>
<evidence type="ECO:0000313" key="1">
    <source>
        <dbReference type="EMBL" id="AIX26744.1"/>
    </source>
</evidence>
<organism evidence="1 2">
    <name type="scientific">Synechococcus phage ACG-2014i</name>
    <dbReference type="NCBI Taxonomy" id="1493513"/>
    <lineage>
        <taxon>Viruses</taxon>
        <taxon>Duplodnaviria</taxon>
        <taxon>Heunggongvirae</taxon>
        <taxon>Uroviricota</taxon>
        <taxon>Caudoviricetes</taxon>
        <taxon>Pantevenvirales</taxon>
        <taxon>Kyanoviridae</taxon>
        <taxon>Chalconvirus</taxon>
        <taxon>Chalconvirus acg2014i</taxon>
    </lineage>
</organism>
<accession>A0A0E3FHK3</accession>
<dbReference type="GeneID" id="24404870"/>
<protein>
    <submittedName>
        <fullName evidence="1">Uncharacterized protein</fullName>
    </submittedName>
</protein>
<reference evidence="1 2" key="1">
    <citation type="submission" date="2013-12" db="EMBL/GenBank/DDBJ databases">
        <title>Ecological redundancy of diverse viral populations within a natural community.</title>
        <authorList>
            <person name="Gregory A.C."/>
            <person name="LaButti K."/>
            <person name="Copeland A."/>
            <person name="Woyke T."/>
            <person name="Sullivan M.B."/>
        </authorList>
    </citation>
    <scope>NUCLEOTIDE SEQUENCE [LARGE SCALE GENOMIC DNA]</scope>
    <source>
        <strain evidence="1">Syn7803US120</strain>
    </source>
</reference>
<evidence type="ECO:0000313" key="2">
    <source>
        <dbReference type="Proteomes" id="UP000033009"/>
    </source>
</evidence>
<dbReference type="Proteomes" id="UP000033009">
    <property type="component" value="Segment"/>
</dbReference>
<gene>
    <name evidence="1" type="ORF">Syn7803US120_23</name>
</gene>
<sequence>MALGKQVEESLSEATSSLRNALSYAARQERPIVCKQIANLITEIDSIGSFDGILDKLEEFSNEKDS</sequence>
<keyword evidence="2" id="KW-1185">Reference proteome</keyword>
<dbReference type="KEGG" id="vg:24404870"/>
<name>A0A0E3FHK3_9CAUD</name>
<dbReference type="EMBL" id="KJ019082">
    <property type="protein sequence ID" value="AIX26744.1"/>
    <property type="molecule type" value="Genomic_DNA"/>
</dbReference>